<evidence type="ECO:0000313" key="10">
    <source>
        <dbReference type="Proteomes" id="UP001313282"/>
    </source>
</evidence>
<dbReference type="InterPro" id="IPR040456">
    <property type="entry name" value="RNase_H2_suB"/>
</dbReference>
<dbReference type="PANTHER" id="PTHR13383:SF11">
    <property type="entry name" value="RIBONUCLEASE H2 SUBUNIT B"/>
    <property type="match status" value="1"/>
</dbReference>
<evidence type="ECO:0000313" key="9">
    <source>
        <dbReference type="EMBL" id="KAK6333255.1"/>
    </source>
</evidence>
<accession>A0AAN8R9E2</accession>
<dbReference type="Pfam" id="PF17745">
    <property type="entry name" value="Ydr279_N"/>
    <property type="match status" value="1"/>
</dbReference>
<comment type="caution">
    <text evidence="9">The sequence shown here is derived from an EMBL/GenBank/DDBJ whole genome shotgun (WGS) entry which is preliminary data.</text>
</comment>
<proteinExistence type="predicted"/>
<feature type="compositionally biased region" description="Basic and acidic residues" evidence="6">
    <location>
        <begin position="397"/>
        <end position="416"/>
    </location>
</feature>
<dbReference type="CDD" id="cd09270">
    <property type="entry name" value="RNase_H2-B"/>
    <property type="match status" value="1"/>
</dbReference>
<dbReference type="EMBL" id="JAVHNR010000009">
    <property type="protein sequence ID" value="KAK6333255.1"/>
    <property type="molecule type" value="Genomic_DNA"/>
</dbReference>
<evidence type="ECO:0000256" key="3">
    <source>
        <dbReference type="ARBA" id="ARBA00023242"/>
    </source>
</evidence>
<name>A0AAN8R9E2_9PEZI</name>
<protein>
    <recommendedName>
        <fullName evidence="2">Ribonuclease H2 subunit B</fullName>
    </recommendedName>
    <alternativeName>
        <fullName evidence="5">Ribonuclease HI subunit B</fullName>
    </alternativeName>
</protein>
<feature type="domain" description="Rnh202 triple barrel" evidence="8">
    <location>
        <begin position="9"/>
        <end position="125"/>
    </location>
</feature>
<feature type="domain" description="Ribonuclease H2 subunit B wHTH" evidence="7">
    <location>
        <begin position="128"/>
        <end position="346"/>
    </location>
</feature>
<feature type="compositionally biased region" description="Pro residues" evidence="6">
    <location>
        <begin position="78"/>
        <end position="87"/>
    </location>
</feature>
<dbReference type="Proteomes" id="UP001313282">
    <property type="component" value="Unassembled WGS sequence"/>
</dbReference>
<evidence type="ECO:0000256" key="4">
    <source>
        <dbReference type="ARBA" id="ARBA00024778"/>
    </source>
</evidence>
<dbReference type="InterPro" id="IPR019024">
    <property type="entry name" value="RNase_H2_suB_wHTH"/>
</dbReference>
<keyword evidence="10" id="KW-1185">Reference proteome</keyword>
<dbReference type="InterPro" id="IPR041195">
    <property type="entry name" value="Rnh202_N"/>
</dbReference>
<dbReference type="GO" id="GO:0005654">
    <property type="term" value="C:nucleoplasm"/>
    <property type="evidence" value="ECO:0007669"/>
    <property type="project" value="TreeGrafter"/>
</dbReference>
<dbReference type="GO" id="GO:0032299">
    <property type="term" value="C:ribonuclease H2 complex"/>
    <property type="evidence" value="ECO:0007669"/>
    <property type="project" value="InterPro"/>
</dbReference>
<evidence type="ECO:0000256" key="5">
    <source>
        <dbReference type="ARBA" id="ARBA00033464"/>
    </source>
</evidence>
<evidence type="ECO:0000259" key="7">
    <source>
        <dbReference type="Pfam" id="PF09468"/>
    </source>
</evidence>
<feature type="compositionally biased region" description="Basic and acidic residues" evidence="6">
    <location>
        <begin position="96"/>
        <end position="105"/>
    </location>
</feature>
<comment type="function">
    <text evidence="4">Non catalytic subunit of RNase H2, an endonuclease that specifically degrades the RNA of RNA:DNA hybrids. Participates in DNA replication, possibly by mediating the removal of lagging-strand Okazaki fragment RNA primers during DNA replication. Mediates the excision of single ribonucleotides from DNA:RNA duplexes.</text>
</comment>
<gene>
    <name evidence="9" type="ORF">TWF718_011076</name>
</gene>
<dbReference type="PANTHER" id="PTHR13383">
    <property type="entry name" value="RIBONUCLEASE H2 SUBUNIT B"/>
    <property type="match status" value="1"/>
</dbReference>
<sequence>MASNPRVFILPSSDNGDSSNEHTILTFKHPNTNVPTRYLVHHPKTSSPSTSSSTPFIYEILKVANSPYAPRSWLIAPDTPPLSPPTPKTEDEETTDKEAPPKEQEQENQSLIIRDAHLYLTTPFDPLYLLLPHLSSQKTSRNFLTLDDLLESHPESTKWSTLQSIHPDSSKILQSRLLSICDTVSTGGDDDDDDSDQMFRLNQEKLYTLLISRVESVAKALPSSLTKHISKKLLKPIGTQASIAWKRQSDIKPSGGGDGVINDAEIEDQDEDTAQEVPVQEGADSQLRREASKLNLEDTADMPMEEAINIVEEDLLPPPEIQYICQLSHSLQFFQNYLPQGIYTSLSERLNKIHPQEPLEKYMEELKSLRAAASAALDFSMSHSKRTLEDLEAGGGKTKEDVEREKKRKKKEEDAKTSSGVKKLAKVDTSGMMKMTSFFKKKDPKT</sequence>
<organism evidence="9 10">
    <name type="scientific">Orbilia javanica</name>
    <dbReference type="NCBI Taxonomy" id="47235"/>
    <lineage>
        <taxon>Eukaryota</taxon>
        <taxon>Fungi</taxon>
        <taxon>Dikarya</taxon>
        <taxon>Ascomycota</taxon>
        <taxon>Pezizomycotina</taxon>
        <taxon>Orbiliomycetes</taxon>
        <taxon>Orbiliales</taxon>
        <taxon>Orbiliaceae</taxon>
        <taxon>Orbilia</taxon>
    </lineage>
</organism>
<feature type="region of interest" description="Disordered" evidence="6">
    <location>
        <begin position="388"/>
        <end position="426"/>
    </location>
</feature>
<comment type="subcellular location">
    <subcellularLocation>
        <location evidence="1">Nucleus</location>
    </subcellularLocation>
</comment>
<dbReference type="AlphaFoldDB" id="A0AAN8R9E2"/>
<evidence type="ECO:0000256" key="1">
    <source>
        <dbReference type="ARBA" id="ARBA00004123"/>
    </source>
</evidence>
<dbReference type="Gene3D" id="1.10.20.120">
    <property type="match status" value="1"/>
</dbReference>
<keyword evidence="3" id="KW-0539">Nucleus</keyword>
<evidence type="ECO:0000259" key="8">
    <source>
        <dbReference type="Pfam" id="PF17745"/>
    </source>
</evidence>
<feature type="region of interest" description="Disordered" evidence="6">
    <location>
        <begin position="74"/>
        <end position="108"/>
    </location>
</feature>
<dbReference type="Pfam" id="PF09468">
    <property type="entry name" value="RNase_H2-Ydr279"/>
    <property type="match status" value="1"/>
</dbReference>
<reference evidence="9 10" key="1">
    <citation type="submission" date="2019-10" db="EMBL/GenBank/DDBJ databases">
        <authorList>
            <person name="Palmer J.M."/>
        </authorList>
    </citation>
    <scope>NUCLEOTIDE SEQUENCE [LARGE SCALE GENOMIC DNA]</scope>
    <source>
        <strain evidence="9 10">TWF718</strain>
    </source>
</reference>
<evidence type="ECO:0000256" key="2">
    <source>
        <dbReference type="ARBA" id="ARBA00019062"/>
    </source>
</evidence>
<dbReference type="Gene3D" id="2.20.25.530">
    <property type="match status" value="1"/>
</dbReference>
<dbReference type="GO" id="GO:0006401">
    <property type="term" value="P:RNA catabolic process"/>
    <property type="evidence" value="ECO:0007669"/>
    <property type="project" value="TreeGrafter"/>
</dbReference>
<evidence type="ECO:0000256" key="6">
    <source>
        <dbReference type="SAM" id="MobiDB-lite"/>
    </source>
</evidence>